<keyword evidence="6" id="KW-0175">Coiled coil</keyword>
<dbReference type="STRING" id="83401.SAMN05421742_101521"/>
<dbReference type="Gene3D" id="2.40.10.340">
    <property type="entry name" value="Rod shape-determining protein MreC, domain 1"/>
    <property type="match status" value="1"/>
</dbReference>
<evidence type="ECO:0000313" key="9">
    <source>
        <dbReference type="Proteomes" id="UP000217076"/>
    </source>
</evidence>
<comment type="similarity">
    <text evidence="1 5">Belongs to the MreC family.</text>
</comment>
<evidence type="ECO:0000256" key="5">
    <source>
        <dbReference type="PIRNR" id="PIRNR038471"/>
    </source>
</evidence>
<dbReference type="InterPro" id="IPR042177">
    <property type="entry name" value="Cell/Rod_1"/>
</dbReference>
<dbReference type="NCBIfam" id="NF010512">
    <property type="entry name" value="PRK13922.12-1"/>
    <property type="match status" value="1"/>
</dbReference>
<protein>
    <recommendedName>
        <fullName evidence="2 5">Cell shape-determining protein MreC</fullName>
    </recommendedName>
    <alternativeName>
        <fullName evidence="4 5">Cell shape protein MreC</fullName>
    </alternativeName>
</protein>
<dbReference type="InterPro" id="IPR055342">
    <property type="entry name" value="MreC_beta-barrel_core"/>
</dbReference>
<name>A0A1G7V314_9PROT</name>
<evidence type="ECO:0000256" key="6">
    <source>
        <dbReference type="SAM" id="Coils"/>
    </source>
</evidence>
<dbReference type="AlphaFoldDB" id="A0A1G7V314"/>
<comment type="function">
    <text evidence="5">Involved in formation and maintenance of cell shape.</text>
</comment>
<evidence type="ECO:0000256" key="4">
    <source>
        <dbReference type="ARBA" id="ARBA00032089"/>
    </source>
</evidence>
<dbReference type="InterPro" id="IPR007221">
    <property type="entry name" value="MreC"/>
</dbReference>
<evidence type="ECO:0000313" key="8">
    <source>
        <dbReference type="EMBL" id="SDG54156.1"/>
    </source>
</evidence>
<dbReference type="Pfam" id="PF04085">
    <property type="entry name" value="MreC"/>
    <property type="match status" value="1"/>
</dbReference>
<dbReference type="NCBIfam" id="TIGR00219">
    <property type="entry name" value="mreC"/>
    <property type="match status" value="1"/>
</dbReference>
<proteinExistence type="inferred from homology"/>
<reference evidence="9" key="1">
    <citation type="submission" date="2016-10" db="EMBL/GenBank/DDBJ databases">
        <authorList>
            <person name="Varghese N."/>
            <person name="Submissions S."/>
        </authorList>
    </citation>
    <scope>NUCLEOTIDE SEQUENCE [LARGE SCALE GENOMIC DNA]</scope>
    <source>
        <strain evidence="9">930I</strain>
    </source>
</reference>
<gene>
    <name evidence="8" type="ORF">SAMN05421742_101521</name>
</gene>
<dbReference type="Gene3D" id="2.40.10.350">
    <property type="entry name" value="Rod shape-determining protein MreC, domain 2"/>
    <property type="match status" value="1"/>
</dbReference>
<dbReference type="InterPro" id="IPR042175">
    <property type="entry name" value="Cell/Rod_MreC_2"/>
</dbReference>
<dbReference type="GO" id="GO:0005886">
    <property type="term" value="C:plasma membrane"/>
    <property type="evidence" value="ECO:0007669"/>
    <property type="project" value="TreeGrafter"/>
</dbReference>
<keyword evidence="9" id="KW-1185">Reference proteome</keyword>
<dbReference type="GO" id="GO:0008360">
    <property type="term" value="P:regulation of cell shape"/>
    <property type="evidence" value="ECO:0007669"/>
    <property type="project" value="UniProtKB-KW"/>
</dbReference>
<feature type="coiled-coil region" evidence="6">
    <location>
        <begin position="72"/>
        <end position="116"/>
    </location>
</feature>
<sequence length="283" mass="30540">MKPPSGQITRISTLRALAQRSMFILLVLSAFGLMLLGKADTVVIERARTLVADSVAPVLEALSRPAATVADFVRNTRELVELREENARLRQENDRLLKWQSAALNLESENDRLKDLLRFRPDPGTRGITARVIADSGAAYVHSLLLNAGASDGVSKGQAVVAGGGLVGRVTEVGRRAARVLLITDINSRIPVFVGDRRLRAMLVGENRDRARLIYLNGPGQPGLGERVVTSGHAGALPPGIPVGVVTAVDEKSVVVEPYVQRHRLEYVRVIDYRLPGLGTGAP</sequence>
<evidence type="ECO:0000256" key="3">
    <source>
        <dbReference type="ARBA" id="ARBA00022960"/>
    </source>
</evidence>
<dbReference type="EMBL" id="FNCV01000001">
    <property type="protein sequence ID" value="SDG54156.1"/>
    <property type="molecule type" value="Genomic_DNA"/>
</dbReference>
<feature type="domain" description="Rod shape-determining protein MreC beta-barrel core" evidence="7">
    <location>
        <begin position="132"/>
        <end position="271"/>
    </location>
</feature>
<evidence type="ECO:0000259" key="7">
    <source>
        <dbReference type="Pfam" id="PF04085"/>
    </source>
</evidence>
<organism evidence="8 9">
    <name type="scientific">Roseospirillum parvum</name>
    <dbReference type="NCBI Taxonomy" id="83401"/>
    <lineage>
        <taxon>Bacteria</taxon>
        <taxon>Pseudomonadati</taxon>
        <taxon>Pseudomonadota</taxon>
        <taxon>Alphaproteobacteria</taxon>
        <taxon>Rhodospirillales</taxon>
        <taxon>Rhodospirillaceae</taxon>
        <taxon>Roseospirillum</taxon>
    </lineage>
</organism>
<evidence type="ECO:0000256" key="1">
    <source>
        <dbReference type="ARBA" id="ARBA00009369"/>
    </source>
</evidence>
<dbReference type="OrthoDB" id="8478127at2"/>
<dbReference type="PANTHER" id="PTHR34138">
    <property type="entry name" value="CELL SHAPE-DETERMINING PROTEIN MREC"/>
    <property type="match status" value="1"/>
</dbReference>
<dbReference type="Proteomes" id="UP000217076">
    <property type="component" value="Unassembled WGS sequence"/>
</dbReference>
<dbReference type="PIRSF" id="PIRSF038471">
    <property type="entry name" value="MreC"/>
    <property type="match status" value="1"/>
</dbReference>
<keyword evidence="3 5" id="KW-0133">Cell shape</keyword>
<evidence type="ECO:0000256" key="2">
    <source>
        <dbReference type="ARBA" id="ARBA00013855"/>
    </source>
</evidence>
<dbReference type="PANTHER" id="PTHR34138:SF1">
    <property type="entry name" value="CELL SHAPE-DETERMINING PROTEIN MREC"/>
    <property type="match status" value="1"/>
</dbReference>
<accession>A0A1G7V314</accession>
<dbReference type="RefSeq" id="WP_092614921.1">
    <property type="nucleotide sequence ID" value="NZ_FNCV01000001.1"/>
</dbReference>